<keyword evidence="2" id="KW-1185">Reference proteome</keyword>
<evidence type="ECO:0000313" key="2">
    <source>
        <dbReference type="Proteomes" id="UP001062846"/>
    </source>
</evidence>
<evidence type="ECO:0000313" key="1">
    <source>
        <dbReference type="EMBL" id="KAI8560307.1"/>
    </source>
</evidence>
<gene>
    <name evidence="1" type="ORF">RHMOL_Rhmol04G0245400</name>
</gene>
<dbReference type="Proteomes" id="UP001062846">
    <property type="component" value="Chromosome 4"/>
</dbReference>
<protein>
    <submittedName>
        <fullName evidence="1">Uncharacterized protein</fullName>
    </submittedName>
</protein>
<name>A0ACC0P6H3_RHOML</name>
<sequence length="95" mass="10293">MMWLVLLRRLSVVADRAVERIPTVGDIKKKAGIDGAASLKVLYSLVSCSGTKVVNRVSVLQNLDSGEDKPDSGAEPITLPIDEEFADGLNQERIL</sequence>
<dbReference type="EMBL" id="CM046391">
    <property type="protein sequence ID" value="KAI8560307.1"/>
    <property type="molecule type" value="Genomic_DNA"/>
</dbReference>
<comment type="caution">
    <text evidence="1">The sequence shown here is derived from an EMBL/GenBank/DDBJ whole genome shotgun (WGS) entry which is preliminary data.</text>
</comment>
<organism evidence="1 2">
    <name type="scientific">Rhododendron molle</name>
    <name type="common">Chinese azalea</name>
    <name type="synonym">Azalea mollis</name>
    <dbReference type="NCBI Taxonomy" id="49168"/>
    <lineage>
        <taxon>Eukaryota</taxon>
        <taxon>Viridiplantae</taxon>
        <taxon>Streptophyta</taxon>
        <taxon>Embryophyta</taxon>
        <taxon>Tracheophyta</taxon>
        <taxon>Spermatophyta</taxon>
        <taxon>Magnoliopsida</taxon>
        <taxon>eudicotyledons</taxon>
        <taxon>Gunneridae</taxon>
        <taxon>Pentapetalae</taxon>
        <taxon>asterids</taxon>
        <taxon>Ericales</taxon>
        <taxon>Ericaceae</taxon>
        <taxon>Ericoideae</taxon>
        <taxon>Rhodoreae</taxon>
        <taxon>Rhododendron</taxon>
    </lineage>
</organism>
<reference evidence="1" key="1">
    <citation type="submission" date="2022-02" db="EMBL/GenBank/DDBJ databases">
        <title>Plant Genome Project.</title>
        <authorList>
            <person name="Zhang R.-G."/>
        </authorList>
    </citation>
    <scope>NUCLEOTIDE SEQUENCE</scope>
    <source>
        <strain evidence="1">AT1</strain>
    </source>
</reference>
<accession>A0ACC0P6H3</accession>
<proteinExistence type="predicted"/>